<dbReference type="AlphaFoldDB" id="A0A151JRT9"/>
<accession>A0A151JRT9</accession>
<protein>
    <submittedName>
        <fullName evidence="1">Uncharacterized protein</fullName>
    </submittedName>
</protein>
<organism evidence="1 2">
    <name type="scientific">Trachymyrmex cornetzi</name>
    <dbReference type="NCBI Taxonomy" id="471704"/>
    <lineage>
        <taxon>Eukaryota</taxon>
        <taxon>Metazoa</taxon>
        <taxon>Ecdysozoa</taxon>
        <taxon>Arthropoda</taxon>
        <taxon>Hexapoda</taxon>
        <taxon>Insecta</taxon>
        <taxon>Pterygota</taxon>
        <taxon>Neoptera</taxon>
        <taxon>Endopterygota</taxon>
        <taxon>Hymenoptera</taxon>
        <taxon>Apocrita</taxon>
        <taxon>Aculeata</taxon>
        <taxon>Formicoidea</taxon>
        <taxon>Formicidae</taxon>
        <taxon>Myrmicinae</taxon>
        <taxon>Trachymyrmex</taxon>
    </lineage>
</organism>
<dbReference type="EMBL" id="KQ978566">
    <property type="protein sequence ID" value="KYN30089.1"/>
    <property type="molecule type" value="Genomic_DNA"/>
</dbReference>
<reference evidence="1 2" key="1">
    <citation type="submission" date="2015-09" db="EMBL/GenBank/DDBJ databases">
        <title>Trachymyrmex cornetzi WGS genome.</title>
        <authorList>
            <person name="Nygaard S."/>
            <person name="Hu H."/>
            <person name="Boomsma J."/>
            <person name="Zhang G."/>
        </authorList>
    </citation>
    <scope>NUCLEOTIDE SEQUENCE [LARGE SCALE GENOMIC DNA]</scope>
    <source>
        <strain evidence="1">Tcor2-1</strain>
        <tissue evidence="1">Whole body</tissue>
    </source>
</reference>
<dbReference type="Proteomes" id="UP000078492">
    <property type="component" value="Unassembled WGS sequence"/>
</dbReference>
<sequence>MSGLYIVTPRAPTQSNKNLVSSTSAPAHPIPAVNTLACPLPDIYHLYCINIKEQWVELTFPIAFHISFRKKGSQFYGGVQG</sequence>
<evidence type="ECO:0000313" key="1">
    <source>
        <dbReference type="EMBL" id="KYN30089.1"/>
    </source>
</evidence>
<name>A0A151JRT9_9HYME</name>
<gene>
    <name evidence="1" type="ORF">ALC57_00421</name>
</gene>
<keyword evidence="2" id="KW-1185">Reference proteome</keyword>
<evidence type="ECO:0000313" key="2">
    <source>
        <dbReference type="Proteomes" id="UP000078492"/>
    </source>
</evidence>
<proteinExistence type="predicted"/>